<dbReference type="Pfam" id="PF02355">
    <property type="entry name" value="SecD_SecF_C"/>
    <property type="match status" value="1"/>
</dbReference>
<feature type="transmembrane region" description="Helical" evidence="7">
    <location>
        <begin position="349"/>
        <end position="373"/>
    </location>
</feature>
<dbReference type="GO" id="GO:0005886">
    <property type="term" value="C:plasma membrane"/>
    <property type="evidence" value="ECO:0007669"/>
    <property type="project" value="TreeGrafter"/>
</dbReference>
<comment type="similarity">
    <text evidence="2">Belongs to the patched family.</text>
</comment>
<feature type="transmembrane region" description="Helical" evidence="7">
    <location>
        <begin position="20"/>
        <end position="38"/>
    </location>
</feature>
<evidence type="ECO:0000256" key="6">
    <source>
        <dbReference type="ARBA" id="ARBA00023180"/>
    </source>
</evidence>
<dbReference type="GO" id="GO:0030659">
    <property type="term" value="C:cytoplasmic vesicle membrane"/>
    <property type="evidence" value="ECO:0007669"/>
    <property type="project" value="TreeGrafter"/>
</dbReference>
<organism evidence="9 10">
    <name type="scientific">Steinernema hermaphroditum</name>
    <dbReference type="NCBI Taxonomy" id="289476"/>
    <lineage>
        <taxon>Eukaryota</taxon>
        <taxon>Metazoa</taxon>
        <taxon>Ecdysozoa</taxon>
        <taxon>Nematoda</taxon>
        <taxon>Chromadorea</taxon>
        <taxon>Rhabditida</taxon>
        <taxon>Tylenchina</taxon>
        <taxon>Panagrolaimomorpha</taxon>
        <taxon>Strongyloidoidea</taxon>
        <taxon>Steinernematidae</taxon>
        <taxon>Steinernema</taxon>
    </lineage>
</organism>
<feature type="transmembrane region" description="Helical" evidence="7">
    <location>
        <begin position="379"/>
        <end position="408"/>
    </location>
</feature>
<feature type="transmembrane region" description="Helical" evidence="7">
    <location>
        <begin position="250"/>
        <end position="271"/>
    </location>
</feature>
<feature type="domain" description="SSD" evidence="8">
    <location>
        <begin position="250"/>
        <end position="407"/>
    </location>
</feature>
<dbReference type="InterPro" id="IPR003392">
    <property type="entry name" value="PTHD_SSD"/>
</dbReference>
<dbReference type="EMBL" id="JAUCMV010000001">
    <property type="protein sequence ID" value="KAK0422054.1"/>
    <property type="molecule type" value="Genomic_DNA"/>
</dbReference>
<dbReference type="InterPro" id="IPR048634">
    <property type="entry name" value="SecD_SecF_C"/>
</dbReference>
<name>A0AA39IF35_9BILA</name>
<evidence type="ECO:0000256" key="2">
    <source>
        <dbReference type="ARBA" id="ARBA00005585"/>
    </source>
</evidence>
<dbReference type="InterPro" id="IPR051697">
    <property type="entry name" value="Patched_domain-protein"/>
</dbReference>
<dbReference type="PROSITE" id="PS50156">
    <property type="entry name" value="SSD"/>
    <property type="match status" value="1"/>
</dbReference>
<dbReference type="InterPro" id="IPR000731">
    <property type="entry name" value="SSD"/>
</dbReference>
<accession>A0AA39IF35</accession>
<reference evidence="9" key="1">
    <citation type="submission" date="2023-06" db="EMBL/GenBank/DDBJ databases">
        <title>Genomic analysis of the entomopathogenic nematode Steinernema hermaphroditum.</title>
        <authorList>
            <person name="Schwarz E.M."/>
            <person name="Heppert J.K."/>
            <person name="Baniya A."/>
            <person name="Schwartz H.T."/>
            <person name="Tan C.-H."/>
            <person name="Antoshechkin I."/>
            <person name="Sternberg P.W."/>
            <person name="Goodrich-Blair H."/>
            <person name="Dillman A.R."/>
        </authorList>
    </citation>
    <scope>NUCLEOTIDE SEQUENCE</scope>
    <source>
        <strain evidence="9">PS9179</strain>
        <tissue evidence="9">Whole animal</tissue>
    </source>
</reference>
<feature type="transmembrane region" description="Helical" evidence="7">
    <location>
        <begin position="715"/>
        <end position="734"/>
    </location>
</feature>
<feature type="transmembrane region" description="Helical" evidence="7">
    <location>
        <begin position="277"/>
        <end position="303"/>
    </location>
</feature>
<keyword evidence="6" id="KW-0325">Glycoprotein</keyword>
<feature type="transmembrane region" description="Helical" evidence="7">
    <location>
        <begin position="683"/>
        <end position="703"/>
    </location>
</feature>
<feature type="transmembrane region" description="Helical" evidence="7">
    <location>
        <begin position="784"/>
        <end position="805"/>
    </location>
</feature>
<dbReference type="PANTHER" id="PTHR10796:SF108">
    <property type="entry name" value="SSD DOMAIN-CONTAINING PROTEIN"/>
    <property type="match status" value="1"/>
</dbReference>
<dbReference type="SUPFAM" id="SSF82866">
    <property type="entry name" value="Multidrug efflux transporter AcrB transmembrane domain"/>
    <property type="match status" value="2"/>
</dbReference>
<evidence type="ECO:0000256" key="4">
    <source>
        <dbReference type="ARBA" id="ARBA00022989"/>
    </source>
</evidence>
<feature type="transmembrane region" description="Helical" evidence="7">
    <location>
        <begin position="755"/>
        <end position="778"/>
    </location>
</feature>
<protein>
    <recommendedName>
        <fullName evidence="8">SSD domain-containing protein</fullName>
    </recommendedName>
</protein>
<keyword evidence="5 7" id="KW-0472">Membrane</keyword>
<dbReference type="GO" id="GO:0018996">
    <property type="term" value="P:molting cycle, collagen and cuticulin-based cuticle"/>
    <property type="evidence" value="ECO:0007669"/>
    <property type="project" value="TreeGrafter"/>
</dbReference>
<dbReference type="PANTHER" id="PTHR10796">
    <property type="entry name" value="PATCHED-RELATED"/>
    <property type="match status" value="1"/>
</dbReference>
<evidence type="ECO:0000313" key="9">
    <source>
        <dbReference type="EMBL" id="KAK0422054.1"/>
    </source>
</evidence>
<comment type="caution">
    <text evidence="9">The sequence shown here is derived from an EMBL/GenBank/DDBJ whole genome shotgun (WGS) entry which is preliminary data.</text>
</comment>
<evidence type="ECO:0000313" key="10">
    <source>
        <dbReference type="Proteomes" id="UP001175271"/>
    </source>
</evidence>
<evidence type="ECO:0000259" key="8">
    <source>
        <dbReference type="PROSITE" id="PS50156"/>
    </source>
</evidence>
<keyword evidence="3 7" id="KW-0812">Transmembrane</keyword>
<comment type="subcellular location">
    <subcellularLocation>
        <location evidence="1">Membrane</location>
        <topology evidence="1">Multi-pass membrane protein</topology>
    </subcellularLocation>
</comment>
<proteinExistence type="inferred from homology"/>
<dbReference type="AlphaFoldDB" id="A0AA39IF35"/>
<evidence type="ECO:0000256" key="7">
    <source>
        <dbReference type="SAM" id="Phobius"/>
    </source>
</evidence>
<dbReference type="Pfam" id="PF02460">
    <property type="entry name" value="Patched"/>
    <property type="match status" value="1"/>
</dbReference>
<sequence>MYDRVNRELGFCLAARPGLFVALSIFGTLILSASLVRIRFETDIRVSFSPRNSRAAYETDVYNEFYNISALPQRSFVLFTSRDNGSMLRPAHVEEVLRVDQVLRDKLERRDAAGRRSCDPLCDLNAPFHLFIHEWMKFQNDSMPSNSSDTVLDFPTSQFFNNDVFVGMNMFGVRTAPLMFANRSRIIHVQAVILWYVSQVDTDERREVLKETTLNLFEVSKAGNFSERINFEIFGDEIANSEMIRGALEATLLMSVGFGLLLVFVTCVMWNHCSVKAMPAVVGSAVLSPFLAATASFGILTWLGFKMYPIMCVTPFLVLGIGVDDAFILTHSWSHFAYVESKAERLARVVVAVGPSITITSVTNTIAFFIGFFTPAPQMSLFCLCTSIAVLLDYVLTFTLFAPVVLLCSERTPKATPLHESGPKDAAGFLVHYTRFVCSAKGKAFALLAMAILYALSGVGIASMRSTFEPAKAFPSDSPLANSLYYIRAVFDEFFPMNVIVNRPPEISNVEDYDRFYRMVSDLEELPESYSRDRTVLWLVAYEKYDRSVHGVNQLFNMLTLSDASEYQPSYSNLGSFLEQLLHPPIIKYEPNEASGLKELKSFQMTVIAKNMSEWANRAEYVEKCRRVLERYPEYNATIFDGDSAILDLILTVPKDLLGSIAVTVACMAVVCLFFITNKIGVVIITYIISSICFTLVGVLSWWGADMDPVTMVDVLIATGLSVDYTAHIAYHFYAESGPSRERLARSLLEMFAPMLQAGASTVLCMLPLVFVPTYAIVAFAKTVFIVVSVGLFHGLFVLPVLLSFMPRKLTSCRSQRGESDLMATPHKALQTKPLI</sequence>
<feature type="transmembrane region" description="Helical" evidence="7">
    <location>
        <begin position="444"/>
        <end position="464"/>
    </location>
</feature>
<evidence type="ECO:0000256" key="1">
    <source>
        <dbReference type="ARBA" id="ARBA00004141"/>
    </source>
</evidence>
<keyword evidence="4 7" id="KW-1133">Transmembrane helix</keyword>
<evidence type="ECO:0000256" key="5">
    <source>
        <dbReference type="ARBA" id="ARBA00023136"/>
    </source>
</evidence>
<dbReference type="Gene3D" id="1.20.1640.10">
    <property type="entry name" value="Multidrug efflux transporter AcrB transmembrane domain"/>
    <property type="match status" value="2"/>
</dbReference>
<dbReference type="GO" id="GO:0006897">
    <property type="term" value="P:endocytosis"/>
    <property type="evidence" value="ECO:0007669"/>
    <property type="project" value="TreeGrafter"/>
</dbReference>
<feature type="transmembrane region" description="Helical" evidence="7">
    <location>
        <begin position="657"/>
        <end position="676"/>
    </location>
</feature>
<gene>
    <name evidence="9" type="ORF">QR680_007336</name>
</gene>
<dbReference type="Proteomes" id="UP001175271">
    <property type="component" value="Unassembled WGS sequence"/>
</dbReference>
<keyword evidence="10" id="KW-1185">Reference proteome</keyword>
<evidence type="ECO:0000256" key="3">
    <source>
        <dbReference type="ARBA" id="ARBA00022692"/>
    </source>
</evidence>